<dbReference type="Proteomes" id="UP000231383">
    <property type="component" value="Unassembled WGS sequence"/>
</dbReference>
<dbReference type="EMBL" id="PFSC01000157">
    <property type="protein sequence ID" value="PJC30361.1"/>
    <property type="molecule type" value="Genomic_DNA"/>
</dbReference>
<dbReference type="AlphaFoldDB" id="A0A2M8EWW6"/>
<reference evidence="2" key="1">
    <citation type="submission" date="2017-09" db="EMBL/GenBank/DDBJ databases">
        <title>Depth-based differentiation of microbial function through sediment-hosted aquifers and enrichment of novel symbionts in the deep terrestrial subsurface.</title>
        <authorList>
            <person name="Probst A.J."/>
            <person name="Ladd B."/>
            <person name="Jarett J.K."/>
            <person name="Geller-Mcgrath D.E."/>
            <person name="Sieber C.M.K."/>
            <person name="Emerson J.B."/>
            <person name="Anantharaman K."/>
            <person name="Thomas B.C."/>
            <person name="Malmstrom R."/>
            <person name="Stieglmeier M."/>
            <person name="Klingl A."/>
            <person name="Woyke T."/>
            <person name="Ryan C.M."/>
            <person name="Banfield J.F."/>
        </authorList>
    </citation>
    <scope>NUCLEOTIDE SEQUENCE [LARGE SCALE GENOMIC DNA]</scope>
</reference>
<organism evidence="1 2">
    <name type="scientific">Candidatus Roizmanbacteria bacterium CG_4_9_14_0_2_um_filter_39_13</name>
    <dbReference type="NCBI Taxonomy" id="1974839"/>
    <lineage>
        <taxon>Bacteria</taxon>
        <taxon>Candidatus Roizmaniibacteriota</taxon>
    </lineage>
</organism>
<accession>A0A2M8EWW6</accession>
<proteinExistence type="predicted"/>
<comment type="caution">
    <text evidence="1">The sequence shown here is derived from an EMBL/GenBank/DDBJ whole genome shotgun (WGS) entry which is preliminary data.</text>
</comment>
<evidence type="ECO:0000313" key="1">
    <source>
        <dbReference type="EMBL" id="PJC30361.1"/>
    </source>
</evidence>
<evidence type="ECO:0000313" key="2">
    <source>
        <dbReference type="Proteomes" id="UP000231383"/>
    </source>
</evidence>
<name>A0A2M8EWW6_9BACT</name>
<sequence>MGVFLALGVFGIFGGGQILCEKGIQSQIGTVKTLQYTESDPGPSIPLLSDILDYFVPKTEHNRTVLVRPDASLVRLPYARFIPFEDYENKVVIVTGSYDACSQKLVVKDPSAIQVQ</sequence>
<gene>
    <name evidence="1" type="ORF">CO051_06125</name>
</gene>
<protein>
    <submittedName>
        <fullName evidence="1">Uncharacterized protein</fullName>
    </submittedName>
</protein>